<dbReference type="GO" id="GO:0008234">
    <property type="term" value="F:cysteine-type peptidase activity"/>
    <property type="evidence" value="ECO:0007669"/>
    <property type="project" value="InterPro"/>
</dbReference>
<feature type="compositionally biased region" description="Acidic residues" evidence="4">
    <location>
        <begin position="200"/>
        <end position="210"/>
    </location>
</feature>
<reference evidence="6" key="1">
    <citation type="journal article" date="2023" name="Plant J.">
        <title>Genome sequences and population genomics provide insights into the demographic history, inbreeding, and mutation load of two 'living fossil' tree species of Dipteronia.</title>
        <authorList>
            <person name="Feng Y."/>
            <person name="Comes H.P."/>
            <person name="Chen J."/>
            <person name="Zhu S."/>
            <person name="Lu R."/>
            <person name="Zhang X."/>
            <person name="Li P."/>
            <person name="Qiu J."/>
            <person name="Olsen K.M."/>
            <person name="Qiu Y."/>
        </authorList>
    </citation>
    <scope>NUCLEOTIDE SEQUENCE</scope>
    <source>
        <strain evidence="6">NBL</strain>
    </source>
</reference>
<protein>
    <recommendedName>
        <fullName evidence="5">Ubiquitin-like protease family profile domain-containing protein</fullName>
    </recommendedName>
</protein>
<evidence type="ECO:0000256" key="1">
    <source>
        <dbReference type="ARBA" id="ARBA00005234"/>
    </source>
</evidence>
<dbReference type="Proteomes" id="UP001281410">
    <property type="component" value="Unassembled WGS sequence"/>
</dbReference>
<feature type="region of interest" description="Disordered" evidence="4">
    <location>
        <begin position="181"/>
        <end position="228"/>
    </location>
</feature>
<dbReference type="EMBL" id="JANJYJ010000006">
    <property type="protein sequence ID" value="KAK3204415.1"/>
    <property type="molecule type" value="Genomic_DNA"/>
</dbReference>
<keyword evidence="3" id="KW-0378">Hydrolase</keyword>
<gene>
    <name evidence="6" type="ORF">Dsin_018461</name>
</gene>
<dbReference type="GO" id="GO:0006508">
    <property type="term" value="P:proteolysis"/>
    <property type="evidence" value="ECO:0007669"/>
    <property type="project" value="UniProtKB-KW"/>
</dbReference>
<dbReference type="Gene3D" id="3.40.395.10">
    <property type="entry name" value="Adenoviral Proteinase, Chain A"/>
    <property type="match status" value="1"/>
</dbReference>
<dbReference type="InterPro" id="IPR038765">
    <property type="entry name" value="Papain-like_cys_pep_sf"/>
</dbReference>
<dbReference type="InterPro" id="IPR003653">
    <property type="entry name" value="Peptidase_C48_C"/>
</dbReference>
<accession>A0AAE0E1T6</accession>
<evidence type="ECO:0000256" key="4">
    <source>
        <dbReference type="SAM" id="MobiDB-lite"/>
    </source>
</evidence>
<evidence type="ECO:0000259" key="5">
    <source>
        <dbReference type="PROSITE" id="PS50600"/>
    </source>
</evidence>
<evidence type="ECO:0000256" key="3">
    <source>
        <dbReference type="ARBA" id="ARBA00022801"/>
    </source>
</evidence>
<comment type="similarity">
    <text evidence="1">Belongs to the peptidase C48 family.</text>
</comment>
<dbReference type="PROSITE" id="PS50600">
    <property type="entry name" value="ULP_PROTEASE"/>
    <property type="match status" value="1"/>
</dbReference>
<evidence type="ECO:0000256" key="2">
    <source>
        <dbReference type="ARBA" id="ARBA00022670"/>
    </source>
</evidence>
<proteinExistence type="inferred from homology"/>
<feature type="region of interest" description="Disordered" evidence="4">
    <location>
        <begin position="640"/>
        <end position="668"/>
    </location>
</feature>
<dbReference type="AlphaFoldDB" id="A0AAE0E1T6"/>
<sequence>MPKNSNEKLWRFPGHEKWILVRVNSRSKMFMIRDLMVVLQKFGLVEKFKQGLFGQYLDLKQPLIVYGHLIHNLLKREIIHLNGQRPDEMWFRLGKSKARFGQEEFCLCSGLKMGQLPEGFANNNEVEDDSMLRRIFKGKRPTVEVLYATLKRMSSKESEDVYKMLNIYMDVLKKRLPKLRGEEEKEDKKGKMKKSKKTVEEEEVLEEEEEDKKKKNKNKNKKSVEEQEVKGKCKGKWKGRLQGEEEKKKKKSKYYTYNLSGFPLAFQVPSTIPELYDAMLESEQRIIAFCREEFSKIRKEIKNGAEQADDVVDDKGAGNNVTVVKDVEELNSIGEVGELGKDVQQDVVTEVGKGGEEDDAFGDVDAAFQGGKGEEKDDDVDAAFQGGKGEEKTDDVGDVYAAFQGGKGEEKDDDVGDGNAAFEGCKGDEQDDDVGEIGKGCKEGVGSDCVVVGDAAFEGGKGDEQEDDVGEIGKGCKEGVASDCVVVADAAFEGGKGNDQEDAALGEIGTGCDQGVGSDGVVVGDATFEGDMVEELGKKSILDLDEYPSPSVCFIAQNNPSSVVALDGPNPDVEYRDIDKQRGRKRSSFYTGQILPMRRQDFVDLANIEKWILDLTNLNIKWAIEMDTLEAMRKIEKFEQAEKERRQQTEIGSPQQKKDRKKKSKKISDPSLHAVNVWEDYQEFVPLNYQPSPDILRHVTGHDLLYPQPWWEMDSVLIPCHLPGHWVLCHVLFKEGKVLLFDSLNERDGTSHRLKDVRALLYLLPSLLKHTGYYEEMKMDPQVSPFTVQSMRSELIPQQDNGYSCGVFLMKYAELILAGVKTPWNSVFGQKDIKGIRKAIAIDIYTNGQPCNSP</sequence>
<feature type="region of interest" description="Disordered" evidence="4">
    <location>
        <begin position="406"/>
        <end position="432"/>
    </location>
</feature>
<keyword evidence="2" id="KW-0645">Protease</keyword>
<name>A0AAE0E1T6_9ROSI</name>
<evidence type="ECO:0000313" key="6">
    <source>
        <dbReference type="EMBL" id="KAK3204415.1"/>
    </source>
</evidence>
<evidence type="ECO:0000313" key="7">
    <source>
        <dbReference type="Proteomes" id="UP001281410"/>
    </source>
</evidence>
<dbReference type="PANTHER" id="PTHR48449:SF1">
    <property type="entry name" value="DUF1985 DOMAIN-CONTAINING PROTEIN"/>
    <property type="match status" value="1"/>
</dbReference>
<comment type="caution">
    <text evidence="6">The sequence shown here is derived from an EMBL/GenBank/DDBJ whole genome shotgun (WGS) entry which is preliminary data.</text>
</comment>
<feature type="domain" description="Ubiquitin-like protease family profile" evidence="5">
    <location>
        <begin position="595"/>
        <end position="816"/>
    </location>
</feature>
<organism evidence="6 7">
    <name type="scientific">Dipteronia sinensis</name>
    <dbReference type="NCBI Taxonomy" id="43782"/>
    <lineage>
        <taxon>Eukaryota</taxon>
        <taxon>Viridiplantae</taxon>
        <taxon>Streptophyta</taxon>
        <taxon>Embryophyta</taxon>
        <taxon>Tracheophyta</taxon>
        <taxon>Spermatophyta</taxon>
        <taxon>Magnoliopsida</taxon>
        <taxon>eudicotyledons</taxon>
        <taxon>Gunneridae</taxon>
        <taxon>Pentapetalae</taxon>
        <taxon>rosids</taxon>
        <taxon>malvids</taxon>
        <taxon>Sapindales</taxon>
        <taxon>Sapindaceae</taxon>
        <taxon>Hippocastanoideae</taxon>
        <taxon>Acereae</taxon>
        <taxon>Dipteronia</taxon>
    </lineage>
</organism>
<dbReference type="PANTHER" id="PTHR48449">
    <property type="entry name" value="DUF1985 DOMAIN-CONTAINING PROTEIN"/>
    <property type="match status" value="1"/>
</dbReference>
<keyword evidence="7" id="KW-1185">Reference proteome</keyword>
<dbReference type="SUPFAM" id="SSF54001">
    <property type="entry name" value="Cysteine proteinases"/>
    <property type="match status" value="1"/>
</dbReference>
<dbReference type="Pfam" id="PF02902">
    <property type="entry name" value="Peptidase_C48"/>
    <property type="match status" value="1"/>
</dbReference>